<proteinExistence type="predicted"/>
<accession>F3L565</accession>
<name>F3L565_9GAMM</name>
<evidence type="ECO:0000313" key="2">
    <source>
        <dbReference type="Proteomes" id="UP000005615"/>
    </source>
</evidence>
<dbReference type="EMBL" id="AEIG01000096">
    <property type="protein sequence ID" value="EGG28538.1"/>
    <property type="molecule type" value="Genomic_DNA"/>
</dbReference>
<evidence type="ECO:0000313" key="1">
    <source>
        <dbReference type="EMBL" id="EGG28538.1"/>
    </source>
</evidence>
<organism evidence="1 2">
    <name type="scientific">Aequoribacter fuscus</name>
    <dbReference type="NCBI Taxonomy" id="2518989"/>
    <lineage>
        <taxon>Bacteria</taxon>
        <taxon>Pseudomonadati</taxon>
        <taxon>Pseudomonadota</taxon>
        <taxon>Gammaproteobacteria</taxon>
        <taxon>Cellvibrionales</taxon>
        <taxon>Halieaceae</taxon>
        <taxon>Aequoribacter</taxon>
    </lineage>
</organism>
<comment type="caution">
    <text evidence="1">The sequence shown here is derived from an EMBL/GenBank/DDBJ whole genome shotgun (WGS) entry which is preliminary data.</text>
</comment>
<keyword evidence="2" id="KW-1185">Reference proteome</keyword>
<gene>
    <name evidence="1" type="ORF">IMCC3088_2844</name>
</gene>
<reference evidence="1 2" key="1">
    <citation type="journal article" date="2011" name="J. Bacteriol.">
        <title>Genome sequence of strain IMCC3088, a proteorhodopsin-containing marine bacterium belonging to the OM60/NOR5 clade.</title>
        <authorList>
            <person name="Jang Y."/>
            <person name="Oh H.M."/>
            <person name="Kang I."/>
            <person name="Lee K."/>
            <person name="Yang S.J."/>
            <person name="Cho J.C."/>
        </authorList>
    </citation>
    <scope>NUCLEOTIDE SEQUENCE [LARGE SCALE GENOMIC DNA]</scope>
    <source>
        <strain evidence="1 2">IMCC3088</strain>
    </source>
</reference>
<dbReference type="AlphaFoldDB" id="F3L565"/>
<dbReference type="Proteomes" id="UP000005615">
    <property type="component" value="Unassembled WGS sequence"/>
</dbReference>
<sequence>MVVLMCVVFLPVASTPLWQEAQLPLIDEWSNWASLQALVL</sequence>
<protein>
    <submittedName>
        <fullName evidence="1">Uncharacterized protein</fullName>
    </submittedName>
</protein>